<dbReference type="Proteomes" id="UP000595197">
    <property type="component" value="Chromosome"/>
</dbReference>
<feature type="transmembrane region" description="Helical" evidence="2">
    <location>
        <begin position="6"/>
        <end position="28"/>
    </location>
</feature>
<gene>
    <name evidence="3" type="ORF">IGS68_06110</name>
</gene>
<keyword evidence="4" id="KW-1185">Reference proteome</keyword>
<evidence type="ECO:0000256" key="1">
    <source>
        <dbReference type="SAM" id="MobiDB-lite"/>
    </source>
</evidence>
<evidence type="ECO:0000313" key="3">
    <source>
        <dbReference type="EMBL" id="QQP90798.1"/>
    </source>
</evidence>
<name>A0ABX7BBX8_9PROT</name>
<reference evidence="3" key="1">
    <citation type="submission" date="2021-02" db="EMBL/GenBank/DDBJ databases">
        <title>Skermanella TT6 skin isolate.</title>
        <authorList>
            <person name="Lee K."/>
            <person name="Ganzorig M."/>
        </authorList>
    </citation>
    <scope>NUCLEOTIDE SEQUENCE</scope>
    <source>
        <strain evidence="3">TT6</strain>
    </source>
</reference>
<feature type="region of interest" description="Disordered" evidence="1">
    <location>
        <begin position="41"/>
        <end position="62"/>
    </location>
</feature>
<keyword evidence="2" id="KW-0472">Membrane</keyword>
<evidence type="ECO:0000256" key="2">
    <source>
        <dbReference type="SAM" id="Phobius"/>
    </source>
</evidence>
<sequence>MLTEATANIVTLLALIAIVHFAVTAVIARKLTRDELAEGGVKGVGSANFNGRPANDGVRKAA</sequence>
<dbReference type="RefSeq" id="WP_201078133.1">
    <property type="nucleotide sequence ID" value="NZ_CP067420.1"/>
</dbReference>
<evidence type="ECO:0000313" key="4">
    <source>
        <dbReference type="Proteomes" id="UP000595197"/>
    </source>
</evidence>
<keyword evidence="2" id="KW-1133">Transmembrane helix</keyword>
<organism evidence="3 4">
    <name type="scientific">Skermanella cutis</name>
    <dbReference type="NCBI Taxonomy" id="2775420"/>
    <lineage>
        <taxon>Bacteria</taxon>
        <taxon>Pseudomonadati</taxon>
        <taxon>Pseudomonadota</taxon>
        <taxon>Alphaproteobacteria</taxon>
        <taxon>Rhodospirillales</taxon>
        <taxon>Azospirillaceae</taxon>
        <taxon>Skermanella</taxon>
    </lineage>
</organism>
<accession>A0ABX7BBX8</accession>
<protein>
    <submittedName>
        <fullName evidence="3">Uncharacterized protein</fullName>
    </submittedName>
</protein>
<keyword evidence="2" id="KW-0812">Transmembrane</keyword>
<proteinExistence type="predicted"/>
<dbReference type="EMBL" id="CP067420">
    <property type="protein sequence ID" value="QQP90798.1"/>
    <property type="molecule type" value="Genomic_DNA"/>
</dbReference>